<evidence type="ECO:0000313" key="2">
    <source>
        <dbReference type="EMBL" id="PJG52065.1"/>
    </source>
</evidence>
<reference evidence="2 3" key="1">
    <citation type="submission" date="2017-11" db="EMBL/GenBank/DDBJ databases">
        <title>Bradyrhizobium forestalis sp. nov., an efficient nitrogen-fixing bacterium isolated from nodules of forest legume species in the Amazon.</title>
        <authorList>
            <person name="Costa E.M."/>
            <person name="Guimaraes A."/>
            <person name="Carvalho T.S."/>
            <person name="Rodrigues T.L."/>
            <person name="Ribeiro P.R.A."/>
            <person name="Lebbe L."/>
            <person name="Willems A."/>
            <person name="Moreira F.M.S."/>
        </authorList>
    </citation>
    <scope>NUCLEOTIDE SEQUENCE [LARGE SCALE GENOMIC DNA]</scope>
    <source>
        <strain evidence="2 3">INPA54B</strain>
    </source>
</reference>
<protein>
    <recommendedName>
        <fullName evidence="4">DUF4864 domain-containing protein</fullName>
    </recommendedName>
</protein>
<evidence type="ECO:0008006" key="4">
    <source>
        <dbReference type="Google" id="ProtNLM"/>
    </source>
</evidence>
<organism evidence="2 3">
    <name type="scientific">Bradyrhizobium forestalis</name>
    <dbReference type="NCBI Taxonomy" id="1419263"/>
    <lineage>
        <taxon>Bacteria</taxon>
        <taxon>Pseudomonadati</taxon>
        <taxon>Pseudomonadota</taxon>
        <taxon>Alphaproteobacteria</taxon>
        <taxon>Hyphomicrobiales</taxon>
        <taxon>Nitrobacteraceae</taxon>
        <taxon>Bradyrhizobium</taxon>
    </lineage>
</organism>
<name>A0A2M8R2N3_9BRAD</name>
<dbReference type="OrthoDB" id="7743892at2"/>
<comment type="caution">
    <text evidence="2">The sequence shown here is derived from an EMBL/GenBank/DDBJ whole genome shotgun (WGS) entry which is preliminary data.</text>
</comment>
<feature type="compositionally biased region" description="Pro residues" evidence="1">
    <location>
        <begin position="146"/>
        <end position="156"/>
    </location>
</feature>
<feature type="region of interest" description="Disordered" evidence="1">
    <location>
        <begin position="144"/>
        <end position="164"/>
    </location>
</feature>
<sequence>MAKEAPKPAPPKGSVPSPQVSPEQILYLIRSTLLTLNDANRSGNDSVLRDLAAPGFQAKNTAADLALAFTDVRSRKFDLYGVALLAPQLTTTPVIDPEGRLRLSGTFPTRPLQIKFDLLFVVHAEQWKLLGIAVATPEAPPLVAQTPPPAATPAPPAWLSSVTR</sequence>
<dbReference type="AlphaFoldDB" id="A0A2M8R2N3"/>
<accession>A0A2M8R2N3</accession>
<gene>
    <name evidence="2" type="ORF">CVM73_28150</name>
</gene>
<dbReference type="Proteomes" id="UP000231194">
    <property type="component" value="Unassembled WGS sequence"/>
</dbReference>
<evidence type="ECO:0000256" key="1">
    <source>
        <dbReference type="SAM" id="MobiDB-lite"/>
    </source>
</evidence>
<dbReference type="EMBL" id="PGVG01000029">
    <property type="protein sequence ID" value="PJG52065.1"/>
    <property type="molecule type" value="Genomic_DNA"/>
</dbReference>
<proteinExistence type="predicted"/>
<keyword evidence="3" id="KW-1185">Reference proteome</keyword>
<evidence type="ECO:0000313" key="3">
    <source>
        <dbReference type="Proteomes" id="UP000231194"/>
    </source>
</evidence>